<protein>
    <recommendedName>
        <fullName evidence="3">Preprotein translocase subunit YajC</fullName>
    </recommendedName>
</protein>
<name>S2KP61_LITA3</name>
<dbReference type="AlphaFoldDB" id="S2KP61"/>
<evidence type="ECO:0008006" key="3">
    <source>
        <dbReference type="Google" id="ProtNLM"/>
    </source>
</evidence>
<proteinExistence type="predicted"/>
<dbReference type="OrthoDB" id="5731018at2"/>
<gene>
    <name evidence="1" type="ORF">L861_19390</name>
</gene>
<comment type="caution">
    <text evidence="1">The sequence shown here is derived from an EMBL/GenBank/DDBJ whole genome shotgun (WGS) entry which is preliminary data.</text>
</comment>
<sequence length="180" mass="20877">MKWLIIIGLMLLVISPMMWLRPSASQRRLGKLRDTAVNAGVRVKLEKPPLHNVSTLMPCYRWPYSPQRSGPRFLLVRNEETGESLKEFQPGWRWRIEPLRPLPPDVDQRLSELLARLPQDAVVVESDREALTLWWGESQGGDHFARYLDDFAFLRGALEGRPDRPTLRQLRVGDPDDTQR</sequence>
<dbReference type="EMBL" id="ASTJ01000012">
    <property type="protein sequence ID" value="EPC03700.1"/>
    <property type="molecule type" value="Genomic_DNA"/>
</dbReference>
<dbReference type="Proteomes" id="UP000014463">
    <property type="component" value="Unassembled WGS sequence"/>
</dbReference>
<reference evidence="1 2" key="1">
    <citation type="journal article" date="2013" name="Genome Announc.">
        <title>Draft genome sequence of the moderately halophilic gammaproteobacterium Halomonas anticariensis FP35.</title>
        <authorList>
            <person name="Tahrioui A."/>
            <person name="Quesada E."/>
            <person name="Llamas I."/>
        </authorList>
    </citation>
    <scope>NUCLEOTIDE SEQUENCE [LARGE SCALE GENOMIC DNA]</scope>
    <source>
        <strain evidence="2">DSM 16096 / CECT 5854 / LMG 22089 / FP35</strain>
    </source>
</reference>
<evidence type="ECO:0000313" key="1">
    <source>
        <dbReference type="EMBL" id="EPC03700.1"/>
    </source>
</evidence>
<dbReference type="STRING" id="1121939.L861_19390"/>
<evidence type="ECO:0000313" key="2">
    <source>
        <dbReference type="Proteomes" id="UP000014463"/>
    </source>
</evidence>
<keyword evidence="2" id="KW-1185">Reference proteome</keyword>
<dbReference type="PATRIC" id="fig|1121939.11.peg.1326"/>
<dbReference type="RefSeq" id="WP_016415823.1">
    <property type="nucleotide sequence ID" value="NZ_AUAB01000021.1"/>
</dbReference>
<dbReference type="eggNOG" id="ENOG5033B43">
    <property type="taxonomic scope" value="Bacteria"/>
</dbReference>
<organism evidence="1 2">
    <name type="scientific">Litchfieldella anticariensis (strain DSM 16096 / CECT 5854 / CIP 108499 / LMG 22089 / FP35)</name>
    <name type="common">Halomonas anticariensis</name>
    <dbReference type="NCBI Taxonomy" id="1121939"/>
    <lineage>
        <taxon>Bacteria</taxon>
        <taxon>Pseudomonadati</taxon>
        <taxon>Pseudomonadota</taxon>
        <taxon>Gammaproteobacteria</taxon>
        <taxon>Oceanospirillales</taxon>
        <taxon>Halomonadaceae</taxon>
        <taxon>Litchfieldella</taxon>
    </lineage>
</organism>
<accession>S2KP61</accession>